<keyword evidence="2" id="KW-1185">Reference proteome</keyword>
<proteinExistence type="predicted"/>
<dbReference type="InterPro" id="IPR053143">
    <property type="entry name" value="Arylsulfate_ST"/>
</dbReference>
<dbReference type="Proteomes" id="UP000799767">
    <property type="component" value="Unassembled WGS sequence"/>
</dbReference>
<dbReference type="PANTHER" id="PTHR35340">
    <property type="entry name" value="PQQ ENZYME REPEAT PROTEIN-RELATED"/>
    <property type="match status" value="1"/>
</dbReference>
<feature type="non-terminal residue" evidence="1">
    <location>
        <position position="469"/>
    </location>
</feature>
<dbReference type="GeneID" id="54471207"/>
<feature type="non-terminal residue" evidence="1">
    <location>
        <position position="1"/>
    </location>
</feature>
<organism evidence="1 2">
    <name type="scientific">Neohortaea acidophila</name>
    <dbReference type="NCBI Taxonomy" id="245834"/>
    <lineage>
        <taxon>Eukaryota</taxon>
        <taxon>Fungi</taxon>
        <taxon>Dikarya</taxon>
        <taxon>Ascomycota</taxon>
        <taxon>Pezizomycotina</taxon>
        <taxon>Dothideomycetes</taxon>
        <taxon>Dothideomycetidae</taxon>
        <taxon>Mycosphaerellales</taxon>
        <taxon>Teratosphaeriaceae</taxon>
        <taxon>Neohortaea</taxon>
    </lineage>
</organism>
<dbReference type="PANTHER" id="PTHR35340:SF8">
    <property type="entry name" value="ASST-DOMAIN-CONTAINING PROTEIN"/>
    <property type="match status" value="1"/>
</dbReference>
<evidence type="ECO:0000313" key="1">
    <source>
        <dbReference type="EMBL" id="KAF2481248.1"/>
    </source>
</evidence>
<dbReference type="Pfam" id="PF14269">
    <property type="entry name" value="Arylsulfotran_2"/>
    <property type="match status" value="1"/>
</dbReference>
<name>A0A6A6PMC1_9PEZI</name>
<reference evidence="1" key="1">
    <citation type="journal article" date="2020" name="Stud. Mycol.">
        <title>101 Dothideomycetes genomes: a test case for predicting lifestyles and emergence of pathogens.</title>
        <authorList>
            <person name="Haridas S."/>
            <person name="Albert R."/>
            <person name="Binder M."/>
            <person name="Bloem J."/>
            <person name="Labutti K."/>
            <person name="Salamov A."/>
            <person name="Andreopoulos B."/>
            <person name="Baker S."/>
            <person name="Barry K."/>
            <person name="Bills G."/>
            <person name="Bluhm B."/>
            <person name="Cannon C."/>
            <person name="Castanera R."/>
            <person name="Culley D."/>
            <person name="Daum C."/>
            <person name="Ezra D."/>
            <person name="Gonzalez J."/>
            <person name="Henrissat B."/>
            <person name="Kuo A."/>
            <person name="Liang C."/>
            <person name="Lipzen A."/>
            <person name="Lutzoni F."/>
            <person name="Magnuson J."/>
            <person name="Mondo S."/>
            <person name="Nolan M."/>
            <person name="Ohm R."/>
            <person name="Pangilinan J."/>
            <person name="Park H.-J."/>
            <person name="Ramirez L."/>
            <person name="Alfaro M."/>
            <person name="Sun H."/>
            <person name="Tritt A."/>
            <person name="Yoshinaga Y."/>
            <person name="Zwiers L.-H."/>
            <person name="Turgeon B."/>
            <person name="Goodwin S."/>
            <person name="Spatafora J."/>
            <person name="Crous P."/>
            <person name="Grigoriev I."/>
        </authorList>
    </citation>
    <scope>NUCLEOTIDE SEQUENCE</scope>
    <source>
        <strain evidence="1">CBS 113389</strain>
    </source>
</reference>
<protein>
    <submittedName>
        <fullName evidence="1">ASST-domain-containing protein</fullName>
    </submittedName>
</protein>
<gene>
    <name evidence="1" type="ORF">BDY17DRAFT_230293</name>
</gene>
<dbReference type="InterPro" id="IPR039535">
    <property type="entry name" value="ASST-like"/>
</dbReference>
<dbReference type="AlphaFoldDB" id="A0A6A6PMC1"/>
<dbReference type="RefSeq" id="XP_033587818.1">
    <property type="nucleotide sequence ID" value="XM_033730205.1"/>
</dbReference>
<accession>A0A6A6PMC1</accession>
<evidence type="ECO:0000313" key="2">
    <source>
        <dbReference type="Proteomes" id="UP000799767"/>
    </source>
</evidence>
<dbReference type="OrthoDB" id="5377172at2759"/>
<dbReference type="EMBL" id="MU001638">
    <property type="protein sequence ID" value="KAF2481248.1"/>
    <property type="molecule type" value="Genomic_DNA"/>
</dbReference>
<sequence length="469" mass="52949">RPDIDAPKFNVKIYNPDAVAPGSWFVGPYQERVQRDPGGAWVGPHIYDAHGELVWSGVPQFGHWNAFDFRATNIGGEPMLSFVDRHDSGVLLDNTYEEQMRFRASAEGAEFNMHDFNTVQDSQSVLLLESIVKRADRNTSRLIGFDGECKIRYYGFEEVDVVTKKTTFSWSSEGHVDVSETYNTRPGVEGPCNGGYGFDYIHANSIDKFPDGDYLLNARNCNAMYKISKTDGRIVWRFGGARSDFNFDPRFQGQHHARVLSQNKTHTLISFLDNSYLPSNMNPLINDCSRAFVVSLRTDTTPMTAEVVQQLDHPHKAYAYGRGNVQTLPNGNTFVGWTDHSLHSEYDTAGNLILEAQLQADLKSYRSYKFPWTGYPADPPDVLAEALHVDSSETISTTVWVSWNGATEVDVWNFYQVRADGTWRRLLGSVYRQGFETKFVHEGFVAHVQVEALDRNGQSLGESDVYDTL</sequence>